<dbReference type="EMBL" id="CP007032">
    <property type="protein sequence ID" value="AHF07084.1"/>
    <property type="molecule type" value="Genomic_DNA"/>
</dbReference>
<dbReference type="InterPro" id="IPR035965">
    <property type="entry name" value="PAS-like_dom_sf"/>
</dbReference>
<dbReference type="SMART" id="SM00091">
    <property type="entry name" value="PAS"/>
    <property type="match status" value="1"/>
</dbReference>
<evidence type="ECO:0000259" key="4">
    <source>
        <dbReference type="PROSITE" id="PS50887"/>
    </source>
</evidence>
<proteinExistence type="predicted"/>
<dbReference type="InterPro" id="IPR043128">
    <property type="entry name" value="Rev_trsase/Diguanyl_cyclase"/>
</dbReference>
<dbReference type="PROSITE" id="PS50883">
    <property type="entry name" value="EAL"/>
    <property type="match status" value="1"/>
</dbReference>
<dbReference type="InterPro" id="IPR000700">
    <property type="entry name" value="PAS-assoc_C"/>
</dbReference>
<dbReference type="SMART" id="SM00086">
    <property type="entry name" value="PAC"/>
    <property type="match status" value="1"/>
</dbReference>
<evidence type="ECO:0000313" key="5">
    <source>
        <dbReference type="EMBL" id="AHF07084.1"/>
    </source>
</evidence>
<feature type="domain" description="PAS" evidence="1">
    <location>
        <begin position="16"/>
        <end position="62"/>
    </location>
</feature>
<feature type="domain" description="PAC" evidence="2">
    <location>
        <begin position="89"/>
        <end position="141"/>
    </location>
</feature>
<dbReference type="SMART" id="SM00267">
    <property type="entry name" value="GGDEF"/>
    <property type="match status" value="1"/>
</dbReference>
<dbReference type="SUPFAM" id="SSF55785">
    <property type="entry name" value="PYP-like sensor domain (PAS domain)"/>
    <property type="match status" value="1"/>
</dbReference>
<dbReference type="AlphaFoldDB" id="W0ED12"/>
<organism evidence="5 6">
    <name type="scientific">Desulfitobacterium metallireducens DSM 15288</name>
    <dbReference type="NCBI Taxonomy" id="871968"/>
    <lineage>
        <taxon>Bacteria</taxon>
        <taxon>Bacillati</taxon>
        <taxon>Bacillota</taxon>
        <taxon>Clostridia</taxon>
        <taxon>Eubacteriales</taxon>
        <taxon>Desulfitobacteriaceae</taxon>
        <taxon>Desulfitobacterium</taxon>
    </lineage>
</organism>
<dbReference type="PROSITE" id="PS50113">
    <property type="entry name" value="PAC"/>
    <property type="match status" value="1"/>
</dbReference>
<dbReference type="STRING" id="871968.DESME_08370"/>
<dbReference type="SMART" id="SM00052">
    <property type="entry name" value="EAL"/>
    <property type="match status" value="1"/>
</dbReference>
<dbReference type="PANTHER" id="PTHR44757">
    <property type="entry name" value="DIGUANYLATE CYCLASE DGCP"/>
    <property type="match status" value="1"/>
</dbReference>
<dbReference type="eggNOG" id="COG5001">
    <property type="taxonomic scope" value="Bacteria"/>
</dbReference>
<dbReference type="PROSITE" id="PS50112">
    <property type="entry name" value="PAS"/>
    <property type="match status" value="1"/>
</dbReference>
<dbReference type="CDD" id="cd01948">
    <property type="entry name" value="EAL"/>
    <property type="match status" value="1"/>
</dbReference>
<dbReference type="Pfam" id="PF13426">
    <property type="entry name" value="PAS_9"/>
    <property type="match status" value="1"/>
</dbReference>
<dbReference type="Gene3D" id="3.30.70.270">
    <property type="match status" value="1"/>
</dbReference>
<evidence type="ECO:0000313" key="6">
    <source>
        <dbReference type="Proteomes" id="UP000010847"/>
    </source>
</evidence>
<dbReference type="SUPFAM" id="SSF141868">
    <property type="entry name" value="EAL domain-like"/>
    <property type="match status" value="1"/>
</dbReference>
<dbReference type="KEGG" id="dmt:DESME_08370"/>
<name>W0ED12_9FIRM</name>
<dbReference type="CDD" id="cd00130">
    <property type="entry name" value="PAS"/>
    <property type="match status" value="1"/>
</dbReference>
<dbReference type="Gene3D" id="3.30.450.20">
    <property type="entry name" value="PAS domain"/>
    <property type="match status" value="1"/>
</dbReference>
<dbReference type="InterPro" id="IPR001610">
    <property type="entry name" value="PAC"/>
</dbReference>
<dbReference type="InterPro" id="IPR035919">
    <property type="entry name" value="EAL_sf"/>
</dbReference>
<evidence type="ECO:0000259" key="3">
    <source>
        <dbReference type="PROSITE" id="PS50883"/>
    </source>
</evidence>
<dbReference type="Proteomes" id="UP000010847">
    <property type="component" value="Chromosome"/>
</dbReference>
<dbReference type="NCBIfam" id="TIGR00254">
    <property type="entry name" value="GGDEF"/>
    <property type="match status" value="1"/>
</dbReference>
<evidence type="ECO:0000259" key="2">
    <source>
        <dbReference type="PROSITE" id="PS50113"/>
    </source>
</evidence>
<dbReference type="InterPro" id="IPR000014">
    <property type="entry name" value="PAS"/>
</dbReference>
<dbReference type="SUPFAM" id="SSF55073">
    <property type="entry name" value="Nucleotide cyclase"/>
    <property type="match status" value="1"/>
</dbReference>
<accession>W0ED12</accession>
<dbReference type="InterPro" id="IPR000160">
    <property type="entry name" value="GGDEF_dom"/>
</dbReference>
<protein>
    <submittedName>
        <fullName evidence="5">Diguanylate cyclase</fullName>
    </submittedName>
</protein>
<reference evidence="5 6" key="1">
    <citation type="submission" date="2013-12" db="EMBL/GenBank/DDBJ databases">
        <authorList>
            <consortium name="DOE Joint Genome Institute"/>
            <person name="Smidt H."/>
            <person name="Huntemann M."/>
            <person name="Han J."/>
            <person name="Chen A."/>
            <person name="Kyrpides N."/>
            <person name="Mavromatis K."/>
            <person name="Markowitz V."/>
            <person name="Palaniappan K."/>
            <person name="Ivanova N."/>
            <person name="Schaumberg A."/>
            <person name="Pati A."/>
            <person name="Liolios K."/>
            <person name="Nordberg H.P."/>
            <person name="Cantor M.N."/>
            <person name="Hua S.X."/>
            <person name="Woyke T."/>
        </authorList>
    </citation>
    <scope>NUCLEOTIDE SEQUENCE [LARGE SCALE GENOMIC DNA]</scope>
    <source>
        <strain evidence="6">DSM 15288</strain>
    </source>
</reference>
<feature type="domain" description="EAL" evidence="3">
    <location>
        <begin position="314"/>
        <end position="569"/>
    </location>
</feature>
<gene>
    <name evidence="5" type="ORF">DESME_08370</name>
</gene>
<dbReference type="Pfam" id="PF00990">
    <property type="entry name" value="GGDEF"/>
    <property type="match status" value="1"/>
</dbReference>
<feature type="domain" description="GGDEF" evidence="4">
    <location>
        <begin position="173"/>
        <end position="305"/>
    </location>
</feature>
<dbReference type="CDD" id="cd01949">
    <property type="entry name" value="GGDEF"/>
    <property type="match status" value="1"/>
</dbReference>
<keyword evidence="6" id="KW-1185">Reference proteome</keyword>
<dbReference type="FunFam" id="3.30.70.270:FF:000001">
    <property type="entry name" value="Diguanylate cyclase domain protein"/>
    <property type="match status" value="1"/>
</dbReference>
<dbReference type="FunFam" id="3.20.20.450:FF:000001">
    <property type="entry name" value="Cyclic di-GMP phosphodiesterase yahA"/>
    <property type="match status" value="1"/>
</dbReference>
<dbReference type="InterPro" id="IPR052155">
    <property type="entry name" value="Biofilm_reg_signaling"/>
</dbReference>
<dbReference type="InterPro" id="IPR001633">
    <property type="entry name" value="EAL_dom"/>
</dbReference>
<dbReference type="PROSITE" id="PS50887">
    <property type="entry name" value="GGDEF"/>
    <property type="match status" value="1"/>
</dbReference>
<evidence type="ECO:0000259" key="1">
    <source>
        <dbReference type="PROSITE" id="PS50112"/>
    </source>
</evidence>
<dbReference type="PANTHER" id="PTHR44757:SF2">
    <property type="entry name" value="BIOFILM ARCHITECTURE MAINTENANCE PROTEIN MBAA"/>
    <property type="match status" value="1"/>
</dbReference>
<dbReference type="NCBIfam" id="TIGR00229">
    <property type="entry name" value="sensory_box"/>
    <property type="match status" value="1"/>
</dbReference>
<dbReference type="InterPro" id="IPR029787">
    <property type="entry name" value="Nucleotide_cyclase"/>
</dbReference>
<sequence length="589" mass="67228">MAVKQDVTQKRKDIEEMRMAAKIFENTLEGVLVTDFRGNIVFTNQSFEEITGYKTEEVLGKNPSILSSGRHDPEFYRKLWKSLVEKGEWQGEIWNRRKTGEIYPEWLTLTAIQDERGKTVQYAAILSDLTSRKQNEERVKHLAYHDALTDLPNRYLFLDRLKTALAHAARHENTLAVLFLDLDRFKDVNDTLGHAAGDQLLQEVGKRITTCIREEDTVARMGGDEFTVLLPDIQIEDAKDVARRILNVFRKPFVLEEQELYISSSIGIAIASDKVLDAQTILRHADLAMYKAKENGKNRYWIYEMNMSIQAQNRLTLEQRLRKALERDEFVLYYQPQVDVTKGKILGMEALIRWKHPEEGLIPPMKFIPIAEETGLILPIGEWVLRTAIAQNITWQKEGFPALRIAVNLSARQFEQENLVEQISKILDEEGMEGRWLELEITESVAMQDIELTSRVLKQLKELGIHIAIDDFGVGYSSLSYLKRFPIDTLKVDQSFIRDGLSQDSENGVIVSSILELARDLNYSAIAEGVETEAQLEFLKTKACAGIQGFLISRPLPARDMTTLLDMAHENQGKLSVSSELNNTNQPKA</sequence>
<dbReference type="Gene3D" id="3.20.20.450">
    <property type="entry name" value="EAL domain"/>
    <property type="match status" value="1"/>
</dbReference>
<dbReference type="Pfam" id="PF00563">
    <property type="entry name" value="EAL"/>
    <property type="match status" value="1"/>
</dbReference>
<dbReference type="HOGENOM" id="CLU_000445_70_20_9"/>